<dbReference type="InterPro" id="IPR016093">
    <property type="entry name" value="MIR_motif"/>
</dbReference>
<accession>A0A916E370</accession>
<name>A0A916E370_9GLOM</name>
<protein>
    <recommendedName>
        <fullName evidence="1">MIR domain-containing protein</fullName>
    </recommendedName>
</protein>
<dbReference type="Proteomes" id="UP000684084">
    <property type="component" value="Unassembled WGS sequence"/>
</dbReference>
<dbReference type="SMART" id="SM00472">
    <property type="entry name" value="MIR"/>
    <property type="match status" value="1"/>
</dbReference>
<organism evidence="2 3">
    <name type="scientific">Rhizophagus irregularis</name>
    <dbReference type="NCBI Taxonomy" id="588596"/>
    <lineage>
        <taxon>Eukaryota</taxon>
        <taxon>Fungi</taxon>
        <taxon>Fungi incertae sedis</taxon>
        <taxon>Mucoromycota</taxon>
        <taxon>Glomeromycotina</taxon>
        <taxon>Glomeromycetes</taxon>
        <taxon>Glomerales</taxon>
        <taxon>Glomeraceae</taxon>
        <taxon>Rhizophagus</taxon>
    </lineage>
</organism>
<dbReference type="OrthoDB" id="2320889at2759"/>
<dbReference type="EMBL" id="CAGKOT010000010">
    <property type="protein sequence ID" value="CAB5355674.1"/>
    <property type="molecule type" value="Genomic_DNA"/>
</dbReference>
<proteinExistence type="predicted"/>
<sequence length="370" mass="43657">MVFLGDTEPHHTSLWKIKFDKDYATIDTFVTLQQRFDKFLGIRYDYSNYYKRRENYYKSPSQNTEVSCNVIKENDNDNKWRFDTNDLNYQGCLKSNDIITLSIKNEIVKDRYEFLRGHDFQVNIGKEVYEEVVCHNKGIGVNDNWCIELIEKKFLDIIDDIESLSDLILRFNKLLIGPALSTNIKNGSVVALKHVSTGKYLSTIENLRYETGSKSQMVYLGGSELDRSSLWIIKFDKDFATTDTYINLQQRFGKFDKFLGMRYYYEYSARKYYYSSPSNHLEVSCNIMKKNYSDNNWRFDFCDLNNQGYLKPNDIITLSTKNEILNDRYEYLRGHDYQVTIGGEIYYEVICHDKVIGANDNWCIELIEEP</sequence>
<feature type="domain" description="MIR" evidence="1">
    <location>
        <begin position="181"/>
        <end position="236"/>
    </location>
</feature>
<evidence type="ECO:0000313" key="3">
    <source>
        <dbReference type="Proteomes" id="UP000684084"/>
    </source>
</evidence>
<evidence type="ECO:0000313" key="2">
    <source>
        <dbReference type="EMBL" id="CAB5355674.1"/>
    </source>
</evidence>
<reference evidence="2" key="1">
    <citation type="submission" date="2020-05" db="EMBL/GenBank/DDBJ databases">
        <authorList>
            <person name="Rincon C."/>
            <person name="Sanders R I."/>
            <person name="Robbins C."/>
            <person name="Chaturvedi A."/>
        </authorList>
    </citation>
    <scope>NUCLEOTIDE SEQUENCE</scope>
    <source>
        <strain evidence="2">CHB12</strain>
    </source>
</reference>
<evidence type="ECO:0000259" key="1">
    <source>
        <dbReference type="PROSITE" id="PS50919"/>
    </source>
</evidence>
<dbReference type="VEuPathDB" id="FungiDB:RhiirFUN_012074"/>
<comment type="caution">
    <text evidence="2">The sequence shown here is derived from an EMBL/GenBank/DDBJ whole genome shotgun (WGS) entry which is preliminary data.</text>
</comment>
<gene>
    <name evidence="2" type="ORF">CHRIB12_LOCUS6148</name>
</gene>
<dbReference type="VEuPathDB" id="FungiDB:RhiirFUN_012073"/>
<dbReference type="AlphaFoldDB" id="A0A916E370"/>
<dbReference type="PROSITE" id="PS50919">
    <property type="entry name" value="MIR"/>
    <property type="match status" value="1"/>
</dbReference>